<feature type="region of interest" description="Disordered" evidence="8">
    <location>
        <begin position="256"/>
        <end position="285"/>
    </location>
</feature>
<organism evidence="10 11">
    <name type="scientific">Thiocystis violascens (strain ATCC 17096 / DSM 198 / 6111)</name>
    <name type="common">Chromatium violascens</name>
    <dbReference type="NCBI Taxonomy" id="765911"/>
    <lineage>
        <taxon>Bacteria</taxon>
        <taxon>Pseudomonadati</taxon>
        <taxon>Pseudomonadota</taxon>
        <taxon>Gammaproteobacteria</taxon>
        <taxon>Chromatiales</taxon>
        <taxon>Chromatiaceae</taxon>
        <taxon>Thiocystis</taxon>
    </lineage>
</organism>
<dbReference type="InterPro" id="IPR050979">
    <property type="entry name" value="LD-transpeptidase"/>
</dbReference>
<dbReference type="CDD" id="cd16913">
    <property type="entry name" value="YkuD_like"/>
    <property type="match status" value="1"/>
</dbReference>
<dbReference type="AlphaFoldDB" id="I3YHF2"/>
<dbReference type="GO" id="GO:0005576">
    <property type="term" value="C:extracellular region"/>
    <property type="evidence" value="ECO:0007669"/>
    <property type="project" value="TreeGrafter"/>
</dbReference>
<dbReference type="EMBL" id="CP003154">
    <property type="protein sequence ID" value="AFL76420.1"/>
    <property type="molecule type" value="Genomic_DNA"/>
</dbReference>
<dbReference type="InterPro" id="IPR005490">
    <property type="entry name" value="LD_TPept_cat_dom"/>
</dbReference>
<feature type="compositionally biased region" description="Low complexity" evidence="8">
    <location>
        <begin position="263"/>
        <end position="285"/>
    </location>
</feature>
<dbReference type="SUPFAM" id="SSF141523">
    <property type="entry name" value="L,D-transpeptidase catalytic domain-like"/>
    <property type="match status" value="1"/>
</dbReference>
<dbReference type="UniPathway" id="UPA00219"/>
<dbReference type="PANTHER" id="PTHR30582:SF2">
    <property type="entry name" value="L,D-TRANSPEPTIDASE YCIB-RELATED"/>
    <property type="match status" value="1"/>
</dbReference>
<evidence type="ECO:0000256" key="7">
    <source>
        <dbReference type="PROSITE-ProRule" id="PRU01373"/>
    </source>
</evidence>
<dbReference type="eggNOG" id="COG1376">
    <property type="taxonomic scope" value="Bacteria"/>
</dbReference>
<keyword evidence="6 7" id="KW-0961">Cell wall biogenesis/degradation</keyword>
<comment type="similarity">
    <text evidence="2">Belongs to the YkuD family.</text>
</comment>
<dbReference type="STRING" id="765911.Thivi_4629"/>
<proteinExistence type="inferred from homology"/>
<evidence type="ECO:0000256" key="3">
    <source>
        <dbReference type="ARBA" id="ARBA00022679"/>
    </source>
</evidence>
<dbReference type="RefSeq" id="WP_014780788.1">
    <property type="nucleotide sequence ID" value="NC_018012.1"/>
</dbReference>
<dbReference type="GO" id="GO:0071972">
    <property type="term" value="F:peptidoglycan L,D-transpeptidase activity"/>
    <property type="evidence" value="ECO:0007669"/>
    <property type="project" value="TreeGrafter"/>
</dbReference>
<dbReference type="Gene3D" id="2.40.440.10">
    <property type="entry name" value="L,D-transpeptidase catalytic domain-like"/>
    <property type="match status" value="1"/>
</dbReference>
<evidence type="ECO:0000256" key="2">
    <source>
        <dbReference type="ARBA" id="ARBA00005992"/>
    </source>
</evidence>
<name>I3YHF2_THIV6</name>
<dbReference type="GO" id="GO:0016740">
    <property type="term" value="F:transferase activity"/>
    <property type="evidence" value="ECO:0007669"/>
    <property type="project" value="UniProtKB-KW"/>
</dbReference>
<evidence type="ECO:0000256" key="8">
    <source>
        <dbReference type="SAM" id="MobiDB-lite"/>
    </source>
</evidence>
<dbReference type="PANTHER" id="PTHR30582">
    <property type="entry name" value="L,D-TRANSPEPTIDASE"/>
    <property type="match status" value="1"/>
</dbReference>
<dbReference type="HOGENOM" id="CLU_047212_0_0_6"/>
<feature type="compositionally biased region" description="Low complexity" evidence="8">
    <location>
        <begin position="370"/>
        <end position="395"/>
    </location>
</feature>
<keyword evidence="4 7" id="KW-0133">Cell shape</keyword>
<feature type="region of interest" description="Disordered" evidence="8">
    <location>
        <begin position="302"/>
        <end position="465"/>
    </location>
</feature>
<evidence type="ECO:0000313" key="10">
    <source>
        <dbReference type="EMBL" id="AFL76420.1"/>
    </source>
</evidence>
<keyword evidence="3" id="KW-0808">Transferase</keyword>
<dbReference type="PROSITE" id="PS52029">
    <property type="entry name" value="LD_TPASE"/>
    <property type="match status" value="1"/>
</dbReference>
<dbReference type="GO" id="GO:0071555">
    <property type="term" value="P:cell wall organization"/>
    <property type="evidence" value="ECO:0007669"/>
    <property type="project" value="UniProtKB-UniRule"/>
</dbReference>
<dbReference type="GO" id="GO:0008360">
    <property type="term" value="P:regulation of cell shape"/>
    <property type="evidence" value="ECO:0007669"/>
    <property type="project" value="UniProtKB-UniRule"/>
</dbReference>
<evidence type="ECO:0000256" key="1">
    <source>
        <dbReference type="ARBA" id="ARBA00004752"/>
    </source>
</evidence>
<feature type="compositionally biased region" description="Pro residues" evidence="8">
    <location>
        <begin position="413"/>
        <end position="429"/>
    </location>
</feature>
<accession>I3YHF2</accession>
<feature type="domain" description="L,D-TPase catalytic" evidence="9">
    <location>
        <begin position="86"/>
        <end position="225"/>
    </location>
</feature>
<protein>
    <submittedName>
        <fullName evidence="10">Ykud domain-containing protein</fullName>
    </submittedName>
</protein>
<reference evidence="10 11" key="1">
    <citation type="submission" date="2012-06" db="EMBL/GenBank/DDBJ databases">
        <title>Complete sequence of Thiocystis violascens DSM 198.</title>
        <authorList>
            <consortium name="US DOE Joint Genome Institute"/>
            <person name="Lucas S."/>
            <person name="Han J."/>
            <person name="Lapidus A."/>
            <person name="Cheng J.-F."/>
            <person name="Goodwin L."/>
            <person name="Pitluck S."/>
            <person name="Peters L."/>
            <person name="Ovchinnikova G."/>
            <person name="Teshima H."/>
            <person name="Detter J.C."/>
            <person name="Han C."/>
            <person name="Tapia R."/>
            <person name="Land M."/>
            <person name="Hauser L."/>
            <person name="Kyrpides N."/>
            <person name="Ivanova N."/>
            <person name="Pagani I."/>
            <person name="Vogl K."/>
            <person name="Liu Z."/>
            <person name="Frigaard N.-U."/>
            <person name="Bryant D."/>
            <person name="Woyke T."/>
        </authorList>
    </citation>
    <scope>NUCLEOTIDE SEQUENCE [LARGE SCALE GENOMIC DNA]</scope>
    <source>
        <strain evidence="11">ATCC 17096 / DSM 198 / 6111</strain>
    </source>
</reference>
<dbReference type="Pfam" id="PF03734">
    <property type="entry name" value="YkuD"/>
    <property type="match status" value="1"/>
</dbReference>
<sequence length="465" mass="47399">MTNNQTPRHPFTPSLFKVALGSMLLLTLTACDGLARFVAKPERKPAEPAVAEQPSPPPVAEQEPIEKVKLKPSPLYEWNGDGRRVTRIVVDTDKQKARFYAGDDEIGWSTVATGVAKYPTPTGQFSVIEKVENKRSNLYGKVVGKGGQVMKSSVKVGRDSIPAGGRFEGSSMPFFMRLTHDGVGLHAGPIPRPGQPASHGCIRMPRKLAPVLFNHVTPGTQVAIVGRGPDYGNYLEKQRAIAAKQAAEQRRIAAKKATEATRAQPVAANAQPAPTPAPAASATTAPLATTPAGEAIESQAVAKEATVQPAAPPTASETHLRVDPVSPASGQPVPAVSDVSPIPATTGLPASAQAPIAPPAPPPVSPISPAPTQAVSAPVAPVGPTAPLPTAAPTEPTSPSPAAPANPVQAAPTTPPPVAPSGPASPAPTPERAAPAPAPSAPVQAAPTPASVTPAPASTPANPTE</sequence>
<feature type="region of interest" description="Disordered" evidence="8">
    <location>
        <begin position="42"/>
        <end position="62"/>
    </location>
</feature>
<evidence type="ECO:0000313" key="11">
    <source>
        <dbReference type="Proteomes" id="UP000006062"/>
    </source>
</evidence>
<evidence type="ECO:0000256" key="5">
    <source>
        <dbReference type="ARBA" id="ARBA00022984"/>
    </source>
</evidence>
<feature type="active site" description="Nucleophile" evidence="7">
    <location>
        <position position="201"/>
    </location>
</feature>
<dbReference type="GO" id="GO:0018104">
    <property type="term" value="P:peptidoglycan-protein cross-linking"/>
    <property type="evidence" value="ECO:0007669"/>
    <property type="project" value="TreeGrafter"/>
</dbReference>
<keyword evidence="5 7" id="KW-0573">Peptidoglycan synthesis</keyword>
<dbReference type="InterPro" id="IPR038063">
    <property type="entry name" value="Transpep_catalytic_dom"/>
</dbReference>
<comment type="pathway">
    <text evidence="1 7">Cell wall biogenesis; peptidoglycan biosynthesis.</text>
</comment>
<evidence type="ECO:0000259" key="9">
    <source>
        <dbReference type="PROSITE" id="PS52029"/>
    </source>
</evidence>
<feature type="compositionally biased region" description="Low complexity" evidence="8">
    <location>
        <begin position="430"/>
        <end position="465"/>
    </location>
</feature>
<dbReference type="KEGG" id="tvi:Thivi_4629"/>
<feature type="active site" description="Proton donor/acceptor" evidence="7">
    <location>
        <position position="186"/>
    </location>
</feature>
<evidence type="ECO:0000256" key="6">
    <source>
        <dbReference type="ARBA" id="ARBA00023316"/>
    </source>
</evidence>
<feature type="compositionally biased region" description="Pro residues" evidence="8">
    <location>
        <begin position="356"/>
        <end position="369"/>
    </location>
</feature>
<dbReference type="Proteomes" id="UP000006062">
    <property type="component" value="Chromosome"/>
</dbReference>
<gene>
    <name evidence="10" type="ordered locus">Thivi_4629</name>
</gene>
<keyword evidence="11" id="KW-1185">Reference proteome</keyword>
<evidence type="ECO:0000256" key="4">
    <source>
        <dbReference type="ARBA" id="ARBA00022960"/>
    </source>
</evidence>